<keyword evidence="6" id="KW-0804">Transcription</keyword>
<organism evidence="9">
    <name type="scientific">Timema poppense</name>
    <name type="common">Walking stick</name>
    <dbReference type="NCBI Taxonomy" id="170557"/>
    <lineage>
        <taxon>Eukaryota</taxon>
        <taxon>Metazoa</taxon>
        <taxon>Ecdysozoa</taxon>
        <taxon>Arthropoda</taxon>
        <taxon>Hexapoda</taxon>
        <taxon>Insecta</taxon>
        <taxon>Pterygota</taxon>
        <taxon>Neoptera</taxon>
        <taxon>Polyneoptera</taxon>
        <taxon>Phasmatodea</taxon>
        <taxon>Timematodea</taxon>
        <taxon>Timematoidea</taxon>
        <taxon>Timematidae</taxon>
        <taxon>Timema</taxon>
    </lineage>
</organism>
<dbReference type="GO" id="GO:0005634">
    <property type="term" value="C:nucleus"/>
    <property type="evidence" value="ECO:0007669"/>
    <property type="project" value="UniProtKB-SubCell"/>
</dbReference>
<evidence type="ECO:0000256" key="8">
    <source>
        <dbReference type="SAM" id="MobiDB-lite"/>
    </source>
</evidence>
<keyword evidence="5" id="KW-0805">Transcription regulation</keyword>
<dbReference type="EMBL" id="OD000337">
    <property type="protein sequence ID" value="CAD7397100.1"/>
    <property type="molecule type" value="Genomic_DNA"/>
</dbReference>
<dbReference type="InterPro" id="IPR002515">
    <property type="entry name" value="Znf_C2H2C"/>
</dbReference>
<evidence type="ECO:0000256" key="6">
    <source>
        <dbReference type="ARBA" id="ARBA00023163"/>
    </source>
</evidence>
<dbReference type="GO" id="GO:0006355">
    <property type="term" value="P:regulation of DNA-templated transcription"/>
    <property type="evidence" value="ECO:0007669"/>
    <property type="project" value="InterPro"/>
</dbReference>
<comment type="subcellular location">
    <subcellularLocation>
        <location evidence="1">Nucleus</location>
    </subcellularLocation>
</comment>
<feature type="compositionally biased region" description="Polar residues" evidence="8">
    <location>
        <begin position="422"/>
        <end position="431"/>
    </location>
</feature>
<evidence type="ECO:0000256" key="5">
    <source>
        <dbReference type="ARBA" id="ARBA00023015"/>
    </source>
</evidence>
<name>A0A7R9CL89_TIMPO</name>
<feature type="region of interest" description="Disordered" evidence="8">
    <location>
        <begin position="1"/>
        <end position="212"/>
    </location>
</feature>
<feature type="compositionally biased region" description="Low complexity" evidence="8">
    <location>
        <begin position="139"/>
        <end position="161"/>
    </location>
</feature>
<dbReference type="PROSITE" id="PS51802">
    <property type="entry name" value="ZF_CCHHC"/>
    <property type="match status" value="1"/>
</dbReference>
<evidence type="ECO:0000313" key="9">
    <source>
        <dbReference type="EMBL" id="CAD7397100.1"/>
    </source>
</evidence>
<keyword evidence="7" id="KW-0539">Nucleus</keyword>
<feature type="compositionally biased region" description="Pro residues" evidence="8">
    <location>
        <begin position="741"/>
        <end position="752"/>
    </location>
</feature>
<gene>
    <name evidence="9" type="ORF">TPSB3V08_LOCUS988</name>
</gene>
<dbReference type="Gene3D" id="4.10.320.30">
    <property type="match status" value="1"/>
</dbReference>
<feature type="compositionally biased region" description="Low complexity" evidence="8">
    <location>
        <begin position="464"/>
        <end position="479"/>
    </location>
</feature>
<dbReference type="GO" id="GO:0008270">
    <property type="term" value="F:zinc ion binding"/>
    <property type="evidence" value="ECO:0007669"/>
    <property type="project" value="UniProtKB-KW"/>
</dbReference>
<accession>A0A7R9CL89</accession>
<feature type="region of interest" description="Disordered" evidence="8">
    <location>
        <begin position="257"/>
        <end position="327"/>
    </location>
</feature>
<evidence type="ECO:0000256" key="3">
    <source>
        <dbReference type="ARBA" id="ARBA00022771"/>
    </source>
</evidence>
<keyword evidence="3" id="KW-0863">Zinc-finger</keyword>
<dbReference type="InterPro" id="IPR036060">
    <property type="entry name" value="Znf_C2H2C_sf"/>
</dbReference>
<keyword evidence="4" id="KW-0862">Zinc</keyword>
<keyword evidence="2" id="KW-0479">Metal-binding</keyword>
<protein>
    <submittedName>
        <fullName evidence="9">Uncharacterized protein</fullName>
    </submittedName>
</protein>
<evidence type="ECO:0000256" key="1">
    <source>
        <dbReference type="ARBA" id="ARBA00004123"/>
    </source>
</evidence>
<evidence type="ECO:0000256" key="2">
    <source>
        <dbReference type="ARBA" id="ARBA00022723"/>
    </source>
</evidence>
<feature type="region of interest" description="Disordered" evidence="8">
    <location>
        <begin position="737"/>
        <end position="786"/>
    </location>
</feature>
<evidence type="ECO:0000256" key="4">
    <source>
        <dbReference type="ARBA" id="ARBA00022833"/>
    </source>
</evidence>
<dbReference type="AlphaFoldDB" id="A0A7R9CL89"/>
<sequence length="832" mass="87672">MQQSDVKPCYPSLGYGNPSSSNSAASSKETPKSSTPAQDFVHSPYYPGGGSKMVSSSLKQPKTPDSMDNHGGQSSGKVVPKTEMTGGGSCCSSSTPSIRTDLMVPKIEAANNGPGGGGNTCKACTPPPSPMRQTAFDPSSYLNQDSNSSSVSSMDTMGSRSMVGGPPPNQVTPHHHLQPSHHIVPPPPPPYSAMGLSEDPRSLPHQMPQRSPYDGNPTMVATSSEDMYHRADHAARQYAGINPGANIARPIVSYSTYDSTVPGHRPYDPGTASVYERYDAAPPPSCNPLQQPQRPAPPPSMYSYSSEQHEQQVREYHQEAAQQHQMAVAAAASMAAASAGMMKNEGSSESDASTGPLYPRPMYHYDPTTGVVPPGFPSAINLSVKCVAAAQAAQAQIKGSKPTSPGGSVMDLSTSSVTSTSPQVGDNTLDSPPQVLDTPECRAPQYGSNSLSPHYGGSPQAAASPHLSSSPQVPSPQGQTLDLSVNRVPPTGSPSPMYPGEAVPAFIGPRSIEEQTEPVDFSTANEPVNFSGVRQVAGFTAAPGGGYSRESTPDSGGSHYLDTYRDANGMLMVSTGSHYSDAYRDANGIGKVEYRGSEPAFAWRHSGKLSRKNHPPVHPTEIRTSISPSSAVELNTTIAYHLYLLSIPTLLHSVFYLQVSLIPAQYSHLVTLCVLPPGYAPMSPHLGYAMSGVQSEYPAGTYTPYPTGGYPCGGGGGYPATGYPSAPVSSGYSPGPCYSTMPPPQHAPPQPLDKPLGPKDDGTYIARNGSRQSSFSFARPAPRGRDGKELIQCPTHGCDGMGHVSGNYATHRRQASISNLYHSSTWVVPLPR</sequence>
<proteinExistence type="predicted"/>
<evidence type="ECO:0000256" key="7">
    <source>
        <dbReference type="ARBA" id="ARBA00023242"/>
    </source>
</evidence>
<feature type="compositionally biased region" description="Basic and acidic residues" evidence="8">
    <location>
        <begin position="307"/>
        <end position="318"/>
    </location>
</feature>
<dbReference type="SUPFAM" id="SSF103637">
    <property type="entry name" value="CCHHC domain"/>
    <property type="match status" value="1"/>
</dbReference>
<reference evidence="9" key="1">
    <citation type="submission" date="2020-11" db="EMBL/GenBank/DDBJ databases">
        <authorList>
            <person name="Tran Van P."/>
        </authorList>
    </citation>
    <scope>NUCLEOTIDE SEQUENCE</scope>
</reference>
<feature type="region of interest" description="Disordered" evidence="8">
    <location>
        <begin position="397"/>
        <end position="500"/>
    </location>
</feature>
<dbReference type="Pfam" id="PF01530">
    <property type="entry name" value="zf-C2HC"/>
    <property type="match status" value="1"/>
</dbReference>